<dbReference type="PANTHER" id="PTHR33375:SF1">
    <property type="entry name" value="CHROMOSOME-PARTITIONING PROTEIN PARB-RELATED"/>
    <property type="match status" value="1"/>
</dbReference>
<feature type="domain" description="ParB-like N-terminal" evidence="4">
    <location>
        <begin position="33"/>
        <end position="123"/>
    </location>
</feature>
<dbReference type="EMBL" id="DSVL01000096">
    <property type="protein sequence ID" value="HFH28510.1"/>
    <property type="molecule type" value="Genomic_DNA"/>
</dbReference>
<dbReference type="InterPro" id="IPR041468">
    <property type="entry name" value="HTH_ParB/Spo0J"/>
</dbReference>
<dbReference type="Gene3D" id="3.90.1530.30">
    <property type="match status" value="1"/>
</dbReference>
<dbReference type="NCBIfam" id="TIGR00180">
    <property type="entry name" value="parB_part"/>
    <property type="match status" value="1"/>
</dbReference>
<dbReference type="GO" id="GO:0003677">
    <property type="term" value="F:DNA binding"/>
    <property type="evidence" value="ECO:0007669"/>
    <property type="project" value="UniProtKB-KW"/>
</dbReference>
<dbReference type="Pfam" id="PF17762">
    <property type="entry name" value="HTH_ParB"/>
    <property type="match status" value="1"/>
</dbReference>
<dbReference type="FunFam" id="1.10.10.2830:FF:000001">
    <property type="entry name" value="Chromosome partitioning protein ParB"/>
    <property type="match status" value="1"/>
</dbReference>
<dbReference type="SUPFAM" id="SSF109709">
    <property type="entry name" value="KorB DNA-binding domain-like"/>
    <property type="match status" value="1"/>
</dbReference>
<proteinExistence type="inferred from homology"/>
<dbReference type="SMART" id="SM00470">
    <property type="entry name" value="ParB"/>
    <property type="match status" value="1"/>
</dbReference>
<dbReference type="CDD" id="cd16393">
    <property type="entry name" value="SPO0J_N"/>
    <property type="match status" value="1"/>
</dbReference>
<dbReference type="SUPFAM" id="SSF110849">
    <property type="entry name" value="ParB/Sulfiredoxin"/>
    <property type="match status" value="1"/>
</dbReference>
<dbReference type="GO" id="GO:0005694">
    <property type="term" value="C:chromosome"/>
    <property type="evidence" value="ECO:0007669"/>
    <property type="project" value="TreeGrafter"/>
</dbReference>
<dbReference type="InterPro" id="IPR003115">
    <property type="entry name" value="ParB_N"/>
</dbReference>
<dbReference type="InterPro" id="IPR004437">
    <property type="entry name" value="ParB/RepB/Spo0J"/>
</dbReference>
<reference evidence="5" key="1">
    <citation type="journal article" date="2020" name="mSystems">
        <title>Genome- and Community-Level Interaction Insights into Carbon Utilization and Element Cycling Functions of Hydrothermarchaeota in Hydrothermal Sediment.</title>
        <authorList>
            <person name="Zhou Z."/>
            <person name="Liu Y."/>
            <person name="Xu W."/>
            <person name="Pan J."/>
            <person name="Luo Z.H."/>
            <person name="Li M."/>
        </authorList>
    </citation>
    <scope>NUCLEOTIDE SEQUENCE [LARGE SCALE GENOMIC DNA]</scope>
    <source>
        <strain evidence="5">SpSt-503</strain>
    </source>
</reference>
<evidence type="ECO:0000256" key="1">
    <source>
        <dbReference type="ARBA" id="ARBA00006295"/>
    </source>
</evidence>
<evidence type="ECO:0000256" key="2">
    <source>
        <dbReference type="ARBA" id="ARBA00022829"/>
    </source>
</evidence>
<organism evidence="5">
    <name type="scientific">Gracilinema caldarium</name>
    <dbReference type="NCBI Taxonomy" id="215591"/>
    <lineage>
        <taxon>Bacteria</taxon>
        <taxon>Pseudomonadati</taxon>
        <taxon>Spirochaetota</taxon>
        <taxon>Spirochaetia</taxon>
        <taxon>Spirochaetales</taxon>
        <taxon>Breznakiellaceae</taxon>
        <taxon>Gracilinema</taxon>
    </lineage>
</organism>
<dbReference type="InterPro" id="IPR036086">
    <property type="entry name" value="ParB/Sulfiredoxin_sf"/>
</dbReference>
<dbReference type="Pfam" id="PF23552">
    <property type="entry name" value="ParB_C"/>
    <property type="match status" value="1"/>
</dbReference>
<dbReference type="InterPro" id="IPR057240">
    <property type="entry name" value="ParB_dimer_C"/>
</dbReference>
<keyword evidence="2" id="KW-0159">Chromosome partition</keyword>
<name>A0A7C3EBE3_9SPIR</name>
<dbReference type="AlphaFoldDB" id="A0A7C3EBE3"/>
<dbReference type="GO" id="GO:0045881">
    <property type="term" value="P:positive regulation of sporulation resulting in formation of a cellular spore"/>
    <property type="evidence" value="ECO:0007669"/>
    <property type="project" value="TreeGrafter"/>
</dbReference>
<protein>
    <submittedName>
        <fullName evidence="5">ParB/RepB/Spo0J family partition protein</fullName>
    </submittedName>
</protein>
<gene>
    <name evidence="5" type="ORF">ENS59_03230</name>
</gene>
<dbReference type="PANTHER" id="PTHR33375">
    <property type="entry name" value="CHROMOSOME-PARTITIONING PROTEIN PARB-RELATED"/>
    <property type="match status" value="1"/>
</dbReference>
<evidence type="ECO:0000259" key="4">
    <source>
        <dbReference type="SMART" id="SM00470"/>
    </source>
</evidence>
<keyword evidence="3" id="KW-0238">DNA-binding</keyword>
<dbReference type="FunFam" id="3.90.1530.30:FF:000001">
    <property type="entry name" value="Chromosome partitioning protein ParB"/>
    <property type="match status" value="1"/>
</dbReference>
<dbReference type="InterPro" id="IPR050336">
    <property type="entry name" value="Chromosome_partition/occlusion"/>
</dbReference>
<dbReference type="Gene3D" id="1.10.10.2830">
    <property type="match status" value="1"/>
</dbReference>
<sequence length="298" mass="32858">MAVKYGLGKGLDALLSGTSADETRPENAPQGEVRIPLEKLKANPNQPRKIFDEDSLQELAASIREHGIIQPIIVEENPDGTYIIVAGERRSRAARLAGLREVPAIIRNYSDERRLEVALIENVQRSDLNPIEEAQAYKRLMELTGLSQDEVAARVGKNRSTVANALRLLKLPEDMQNALSAQQMTSGHARAILSVVNPADQRVLFGKIVAESISVREAEKFAQELNGGIRAAEKPKGTERVREKAPELLAIEQQFIDALGTKVAISGGLKRGTIRIDYYSMEDLDRIYAILAGEESRQ</sequence>
<accession>A0A7C3EBE3</accession>
<evidence type="ECO:0000256" key="3">
    <source>
        <dbReference type="ARBA" id="ARBA00023125"/>
    </source>
</evidence>
<comment type="caution">
    <text evidence="5">The sequence shown here is derived from an EMBL/GenBank/DDBJ whole genome shotgun (WGS) entry which is preliminary data.</text>
</comment>
<evidence type="ECO:0000313" key="5">
    <source>
        <dbReference type="EMBL" id="HFH28510.1"/>
    </source>
</evidence>
<comment type="similarity">
    <text evidence="1">Belongs to the ParB family.</text>
</comment>
<dbReference type="Pfam" id="PF02195">
    <property type="entry name" value="ParB_N"/>
    <property type="match status" value="1"/>
</dbReference>
<dbReference type="GO" id="GO:0007059">
    <property type="term" value="P:chromosome segregation"/>
    <property type="evidence" value="ECO:0007669"/>
    <property type="project" value="UniProtKB-KW"/>
</dbReference>